<organism evidence="5 6">
    <name type="scientific">Glaciihabitans arcticus</name>
    <dbReference type="NCBI Taxonomy" id="2668039"/>
    <lineage>
        <taxon>Bacteria</taxon>
        <taxon>Bacillati</taxon>
        <taxon>Actinomycetota</taxon>
        <taxon>Actinomycetes</taxon>
        <taxon>Micrococcales</taxon>
        <taxon>Microbacteriaceae</taxon>
        <taxon>Glaciihabitans</taxon>
    </lineage>
</organism>
<dbReference type="Pfam" id="PF05495">
    <property type="entry name" value="zf-CHY"/>
    <property type="match status" value="1"/>
</dbReference>
<evidence type="ECO:0000256" key="1">
    <source>
        <dbReference type="ARBA" id="ARBA00022723"/>
    </source>
</evidence>
<dbReference type="PANTHER" id="PTHR28082:SF1">
    <property type="entry name" value="HELPER OF TIM PROTEIN 13"/>
    <property type="match status" value="1"/>
</dbReference>
<keyword evidence="3" id="KW-0862">Zinc</keyword>
<name>A0A4Q9GVT6_9MICO</name>
<keyword evidence="1" id="KW-0479">Metal-binding</keyword>
<dbReference type="AlphaFoldDB" id="A0A4Q9GVT6"/>
<dbReference type="PANTHER" id="PTHR28082">
    <property type="entry name" value="ZINC FINGER PROTEIN"/>
    <property type="match status" value="1"/>
</dbReference>
<sequence>MQVLGQTVDDQTRCVHWSGPTDVVALRFACCDAYYPCSECHDSAGHPAALWPRSRFGEPAVLCGVCRHELTVDEYLAASACPHCSAAFNPGCALHHHLYFEGFSRG</sequence>
<dbReference type="InterPro" id="IPR052604">
    <property type="entry name" value="Mito_Tim_assembly_helper"/>
</dbReference>
<dbReference type="PROSITE" id="PS51266">
    <property type="entry name" value="ZF_CHY"/>
    <property type="match status" value="1"/>
</dbReference>
<protein>
    <recommendedName>
        <fullName evidence="4">CHY-type domain-containing protein</fullName>
    </recommendedName>
</protein>
<dbReference type="Proteomes" id="UP000294194">
    <property type="component" value="Unassembled WGS sequence"/>
</dbReference>
<keyword evidence="6" id="KW-1185">Reference proteome</keyword>
<gene>
    <name evidence="5" type="ORF">EYE40_10085</name>
</gene>
<evidence type="ECO:0000313" key="5">
    <source>
        <dbReference type="EMBL" id="TBN57708.1"/>
    </source>
</evidence>
<dbReference type="InterPro" id="IPR008913">
    <property type="entry name" value="Znf_CHY"/>
</dbReference>
<dbReference type="RefSeq" id="WP_130981819.1">
    <property type="nucleotide sequence ID" value="NZ_SISG01000001.1"/>
</dbReference>
<dbReference type="SUPFAM" id="SSF161219">
    <property type="entry name" value="CHY zinc finger-like"/>
    <property type="match status" value="1"/>
</dbReference>
<accession>A0A4Q9GVT6</accession>
<dbReference type="GO" id="GO:0008270">
    <property type="term" value="F:zinc ion binding"/>
    <property type="evidence" value="ECO:0007669"/>
    <property type="project" value="UniProtKB-KW"/>
</dbReference>
<reference evidence="6" key="1">
    <citation type="submission" date="2019-02" db="EMBL/GenBank/DDBJ databases">
        <title>Glaciihabitans arcticus sp. nov., a psychrotolerant bacterium isolated from polar soil.</title>
        <authorList>
            <person name="Dahal R.H."/>
        </authorList>
    </citation>
    <scope>NUCLEOTIDE SEQUENCE [LARGE SCALE GENOMIC DNA]</scope>
    <source>
        <strain evidence="6">RP-3-7</strain>
    </source>
</reference>
<proteinExistence type="predicted"/>
<dbReference type="GO" id="GO:0045041">
    <property type="term" value="P:protein import into mitochondrial intermembrane space"/>
    <property type="evidence" value="ECO:0007669"/>
    <property type="project" value="TreeGrafter"/>
</dbReference>
<dbReference type="PIRSF" id="PIRSF017292">
    <property type="entry name" value="UCP017292_Znf_CHY"/>
    <property type="match status" value="1"/>
</dbReference>
<evidence type="ECO:0000259" key="4">
    <source>
        <dbReference type="PROSITE" id="PS51266"/>
    </source>
</evidence>
<evidence type="ECO:0000313" key="6">
    <source>
        <dbReference type="Proteomes" id="UP000294194"/>
    </source>
</evidence>
<keyword evidence="2" id="KW-0863">Zinc-finger</keyword>
<dbReference type="InterPro" id="IPR016694">
    <property type="entry name" value="UCP017292"/>
</dbReference>
<evidence type="ECO:0000256" key="2">
    <source>
        <dbReference type="ARBA" id="ARBA00022771"/>
    </source>
</evidence>
<evidence type="ECO:0000256" key="3">
    <source>
        <dbReference type="ARBA" id="ARBA00022833"/>
    </source>
</evidence>
<dbReference type="EMBL" id="SISG01000001">
    <property type="protein sequence ID" value="TBN57708.1"/>
    <property type="molecule type" value="Genomic_DNA"/>
</dbReference>
<feature type="domain" description="CHY-type" evidence="4">
    <location>
        <begin position="7"/>
        <end position="86"/>
    </location>
</feature>
<comment type="caution">
    <text evidence="5">The sequence shown here is derived from an EMBL/GenBank/DDBJ whole genome shotgun (WGS) entry which is preliminary data.</text>
</comment>
<dbReference type="InterPro" id="IPR037274">
    <property type="entry name" value="Znf_CHY_sf"/>
</dbReference>